<gene>
    <name evidence="8" type="ORF">J7I43_05500</name>
</gene>
<protein>
    <submittedName>
        <fullName evidence="8">RagB/SusD family nutrient uptake outer membrane protein</fullName>
    </submittedName>
</protein>
<comment type="similarity">
    <text evidence="2">Belongs to the SusD family.</text>
</comment>
<evidence type="ECO:0000313" key="9">
    <source>
        <dbReference type="Proteomes" id="UP000679126"/>
    </source>
</evidence>
<evidence type="ECO:0000259" key="6">
    <source>
        <dbReference type="Pfam" id="PF07980"/>
    </source>
</evidence>
<feature type="domain" description="SusD-like N-terminal" evidence="7">
    <location>
        <begin position="25"/>
        <end position="216"/>
    </location>
</feature>
<dbReference type="InterPro" id="IPR012944">
    <property type="entry name" value="SusD_RagB_dom"/>
</dbReference>
<evidence type="ECO:0000256" key="5">
    <source>
        <dbReference type="ARBA" id="ARBA00023237"/>
    </source>
</evidence>
<evidence type="ECO:0000256" key="4">
    <source>
        <dbReference type="ARBA" id="ARBA00023136"/>
    </source>
</evidence>
<keyword evidence="5" id="KW-0998">Cell outer membrane</keyword>
<comment type="caution">
    <text evidence="8">The sequence shown here is derived from an EMBL/GenBank/DDBJ whole genome shotgun (WGS) entry which is preliminary data.</text>
</comment>
<proteinExistence type="inferred from homology"/>
<dbReference type="EMBL" id="JAGHKP010000001">
    <property type="protein sequence ID" value="MBO9151652.1"/>
    <property type="molecule type" value="Genomic_DNA"/>
</dbReference>
<evidence type="ECO:0000256" key="1">
    <source>
        <dbReference type="ARBA" id="ARBA00004442"/>
    </source>
</evidence>
<organism evidence="8 9">
    <name type="scientific">Chitinophaga chungangae</name>
    <dbReference type="NCBI Taxonomy" id="2821488"/>
    <lineage>
        <taxon>Bacteria</taxon>
        <taxon>Pseudomonadati</taxon>
        <taxon>Bacteroidota</taxon>
        <taxon>Chitinophagia</taxon>
        <taxon>Chitinophagales</taxon>
        <taxon>Chitinophagaceae</taxon>
        <taxon>Chitinophaga</taxon>
    </lineage>
</organism>
<evidence type="ECO:0000313" key="8">
    <source>
        <dbReference type="EMBL" id="MBO9151652.1"/>
    </source>
</evidence>
<keyword evidence="3" id="KW-0732">Signal</keyword>
<dbReference type="PROSITE" id="PS51257">
    <property type="entry name" value="PROKAR_LIPOPROTEIN"/>
    <property type="match status" value="1"/>
</dbReference>
<keyword evidence="4" id="KW-0472">Membrane</keyword>
<feature type="domain" description="RagB/SusD" evidence="6">
    <location>
        <begin position="294"/>
        <end position="559"/>
    </location>
</feature>
<dbReference type="InterPro" id="IPR033985">
    <property type="entry name" value="SusD-like_N"/>
</dbReference>
<reference evidence="9" key="1">
    <citation type="submission" date="2021-03" db="EMBL/GenBank/DDBJ databases">
        <title>Assistant Professor.</title>
        <authorList>
            <person name="Huq M.A."/>
        </authorList>
    </citation>
    <scope>NUCLEOTIDE SEQUENCE [LARGE SCALE GENOMIC DNA]</scope>
    <source>
        <strain evidence="9">MAH-28</strain>
    </source>
</reference>
<dbReference type="InterPro" id="IPR011990">
    <property type="entry name" value="TPR-like_helical_dom_sf"/>
</dbReference>
<dbReference type="Pfam" id="PF07980">
    <property type="entry name" value="SusD_RagB"/>
    <property type="match status" value="1"/>
</dbReference>
<keyword evidence="9" id="KW-1185">Reference proteome</keyword>
<evidence type="ECO:0000259" key="7">
    <source>
        <dbReference type="Pfam" id="PF14322"/>
    </source>
</evidence>
<dbReference type="Pfam" id="PF14322">
    <property type="entry name" value="SusD-like_3"/>
    <property type="match status" value="1"/>
</dbReference>
<dbReference type="RefSeq" id="WP_209144058.1">
    <property type="nucleotide sequence ID" value="NZ_JAGHKP010000001.1"/>
</dbReference>
<dbReference type="Proteomes" id="UP000679126">
    <property type="component" value="Unassembled WGS sequence"/>
</dbReference>
<name>A0ABS3YAF3_9BACT</name>
<dbReference type="SUPFAM" id="SSF48452">
    <property type="entry name" value="TPR-like"/>
    <property type="match status" value="1"/>
</dbReference>
<evidence type="ECO:0000256" key="2">
    <source>
        <dbReference type="ARBA" id="ARBA00006275"/>
    </source>
</evidence>
<dbReference type="Gene3D" id="1.25.40.390">
    <property type="match status" value="1"/>
</dbReference>
<comment type="subcellular location">
    <subcellularLocation>
        <location evidence="1">Cell outer membrane</location>
    </subcellularLocation>
</comment>
<evidence type="ECO:0000256" key="3">
    <source>
        <dbReference type="ARBA" id="ARBA00022729"/>
    </source>
</evidence>
<accession>A0ABS3YAF3</accession>
<sequence length="633" mass="70198">MKLRIVTFSIMTIIVAAYSCKSESDFLDIGPTNVFSNEQAFSDTNLVVSVLANLYNRQLDFSTVKNWETMADFSETFPSQNGTIQDLVKRNDWGYGMWSTWDYTYIRELNLFLQRCEAAPQLPEGAKKKYMAEGRFLRANYYFEMVKRMGGVPLILEPMVYDFKGDPTYLQHARAKESDVYDFVISEADAIKNDLKADVNNKSRASRGSVLAMKCRAALYAGSIAKYGGVTPQVSLQGGEVGIPASKANDYYTKALAAAEEIMNGSAGAYALYTKKPDLADNFASVFYDKDLNPETIFVEDFRLKSGKVHGFSIANQPRFGAEEEEGGRLNPSLNLVQSFELLDNTFAPLPVKDGSGNPIFYDNQTDIFAGRDARLAGTVMLPGTSFKERTVDIWAGYQLANGSIISGDERGQQKTLPGGAAPVQVVGFDGPINGKEHTAQTGFYLRKYLDPKPGSGSRGTGSDLPFIRYRYAEVLLNAAEAAFELGQPGVAAGYMNQVRARAGLVTPLDGGDITLARIMHERRAELSFEGHIVFDQKRWRNAHVIWDGASMNEADLLSNIGGANKRNTQPFGLWSYKLHDPGNPNHGKWLFKIVKSPLVTGSNRFRMGNYYSFIDDNIRSNNPKIVKQPNQD</sequence>